<evidence type="ECO:0000256" key="6">
    <source>
        <dbReference type="ARBA" id="ARBA00023242"/>
    </source>
</evidence>
<dbReference type="GO" id="GO:0005524">
    <property type="term" value="F:ATP binding"/>
    <property type="evidence" value="ECO:0007669"/>
    <property type="project" value="UniProtKB-KW"/>
</dbReference>
<dbReference type="GO" id="GO:0003682">
    <property type="term" value="F:chromatin binding"/>
    <property type="evidence" value="ECO:0007669"/>
    <property type="project" value="TreeGrafter"/>
</dbReference>
<proteinExistence type="inferred from homology"/>
<accession>A0A453IG51</accession>
<evidence type="ECO:0008006" key="11">
    <source>
        <dbReference type="Google" id="ProtNLM"/>
    </source>
</evidence>
<dbReference type="EnsemblPlants" id="AET4Gv20550100.33">
    <property type="protein sequence ID" value="AET4Gv20550100.33"/>
    <property type="gene ID" value="AET4Gv20550100"/>
</dbReference>
<evidence type="ECO:0000256" key="7">
    <source>
        <dbReference type="ARBA" id="ARBA00023306"/>
    </source>
</evidence>
<evidence type="ECO:0000313" key="10">
    <source>
        <dbReference type="Proteomes" id="UP000015105"/>
    </source>
</evidence>
<dbReference type="AlphaFoldDB" id="A0A453IG51"/>
<evidence type="ECO:0000256" key="8">
    <source>
        <dbReference type="SAM" id="MobiDB-lite"/>
    </source>
</evidence>
<protein>
    <recommendedName>
        <fullName evidence="11">ATPase AAA-type core domain-containing protein</fullName>
    </recommendedName>
</protein>
<organism evidence="9 10">
    <name type="scientific">Aegilops tauschii subsp. strangulata</name>
    <name type="common">Goatgrass</name>
    <dbReference type="NCBI Taxonomy" id="200361"/>
    <lineage>
        <taxon>Eukaryota</taxon>
        <taxon>Viridiplantae</taxon>
        <taxon>Streptophyta</taxon>
        <taxon>Embryophyta</taxon>
        <taxon>Tracheophyta</taxon>
        <taxon>Spermatophyta</taxon>
        <taxon>Magnoliopsida</taxon>
        <taxon>Liliopsida</taxon>
        <taxon>Poales</taxon>
        <taxon>Poaceae</taxon>
        <taxon>BOP clade</taxon>
        <taxon>Pooideae</taxon>
        <taxon>Triticodae</taxon>
        <taxon>Triticeae</taxon>
        <taxon>Triticinae</taxon>
        <taxon>Aegilops</taxon>
    </lineage>
</organism>
<evidence type="ECO:0000256" key="3">
    <source>
        <dbReference type="ARBA" id="ARBA00022741"/>
    </source>
</evidence>
<sequence>TTPPRIDSLDPALETPDRTEYKHSVSCSTRKASNDDEHMLPVKCYSSSKLSDEAPKQVINKTLILFEDVDTVFDEDRGFISTILKIAETTRWPIILTSNKKDPALPHLLDQLVLDFKYPSSGELLSHVGMVKNYFVDENLCHLSDLKVDYILTLRRSVNLREWTSLLLN</sequence>
<keyword evidence="3" id="KW-0547">Nucleotide-binding</keyword>
<dbReference type="Gene3D" id="3.40.50.300">
    <property type="entry name" value="P-loop containing nucleotide triphosphate hydrolases"/>
    <property type="match status" value="1"/>
</dbReference>
<dbReference type="GO" id="GO:0000077">
    <property type="term" value="P:DNA damage checkpoint signaling"/>
    <property type="evidence" value="ECO:0007669"/>
    <property type="project" value="TreeGrafter"/>
</dbReference>
<feature type="region of interest" description="Disordered" evidence="8">
    <location>
        <begin position="1"/>
        <end position="32"/>
    </location>
</feature>
<evidence type="ECO:0000256" key="5">
    <source>
        <dbReference type="ARBA" id="ARBA00022840"/>
    </source>
</evidence>
<dbReference type="InterPro" id="IPR004582">
    <property type="entry name" value="Checkpoint_prot_Rad17_Rad24"/>
</dbReference>
<name>A0A453IG51_AEGTS</name>
<keyword evidence="5" id="KW-0067">ATP-binding</keyword>
<reference evidence="10" key="2">
    <citation type="journal article" date="2017" name="Nat. Plants">
        <title>The Aegilops tauschii genome reveals multiple impacts of transposons.</title>
        <authorList>
            <person name="Zhao G."/>
            <person name="Zou C."/>
            <person name="Li K."/>
            <person name="Wang K."/>
            <person name="Li T."/>
            <person name="Gao L."/>
            <person name="Zhang X."/>
            <person name="Wang H."/>
            <person name="Yang Z."/>
            <person name="Liu X."/>
            <person name="Jiang W."/>
            <person name="Mao L."/>
            <person name="Kong X."/>
            <person name="Jiao Y."/>
            <person name="Jia J."/>
        </authorList>
    </citation>
    <scope>NUCLEOTIDE SEQUENCE [LARGE SCALE GENOMIC DNA]</scope>
    <source>
        <strain evidence="10">cv. AL8/78</strain>
    </source>
</reference>
<dbReference type="GO" id="GO:0033314">
    <property type="term" value="P:mitotic DNA replication checkpoint signaling"/>
    <property type="evidence" value="ECO:0007669"/>
    <property type="project" value="TreeGrafter"/>
</dbReference>
<dbReference type="SUPFAM" id="SSF52540">
    <property type="entry name" value="P-loop containing nucleoside triphosphate hydrolases"/>
    <property type="match status" value="1"/>
</dbReference>
<dbReference type="Gramene" id="AET4Gv20550100.33">
    <property type="protein sequence ID" value="AET4Gv20550100.33"/>
    <property type="gene ID" value="AET4Gv20550100"/>
</dbReference>
<evidence type="ECO:0000256" key="4">
    <source>
        <dbReference type="ARBA" id="ARBA00022763"/>
    </source>
</evidence>
<dbReference type="Proteomes" id="UP000015105">
    <property type="component" value="Chromosome 4D"/>
</dbReference>
<reference evidence="9" key="4">
    <citation type="submission" date="2019-03" db="UniProtKB">
        <authorList>
            <consortium name="EnsemblPlants"/>
        </authorList>
    </citation>
    <scope>IDENTIFICATION</scope>
</reference>
<keyword evidence="7" id="KW-0131">Cell cycle</keyword>
<evidence type="ECO:0000256" key="2">
    <source>
        <dbReference type="ARBA" id="ARBA00006168"/>
    </source>
</evidence>
<evidence type="ECO:0000313" key="9">
    <source>
        <dbReference type="EnsemblPlants" id="AET4Gv20550100.33"/>
    </source>
</evidence>
<reference evidence="10" key="1">
    <citation type="journal article" date="2014" name="Science">
        <title>Ancient hybridizations among the ancestral genomes of bread wheat.</title>
        <authorList>
            <consortium name="International Wheat Genome Sequencing Consortium,"/>
            <person name="Marcussen T."/>
            <person name="Sandve S.R."/>
            <person name="Heier L."/>
            <person name="Spannagl M."/>
            <person name="Pfeifer M."/>
            <person name="Jakobsen K.S."/>
            <person name="Wulff B.B."/>
            <person name="Steuernagel B."/>
            <person name="Mayer K.F."/>
            <person name="Olsen O.A."/>
        </authorList>
    </citation>
    <scope>NUCLEOTIDE SEQUENCE [LARGE SCALE GENOMIC DNA]</scope>
    <source>
        <strain evidence="10">cv. AL8/78</strain>
    </source>
</reference>
<dbReference type="PANTHER" id="PTHR12172:SF1">
    <property type="entry name" value="P-LOOP CONTAINING NUCLEOSIDE TRIPHOSPHATE HYDROLASES SUPERFAMILY PROTEIN"/>
    <property type="match status" value="1"/>
</dbReference>
<keyword evidence="10" id="KW-1185">Reference proteome</keyword>
<dbReference type="GO" id="GO:0003689">
    <property type="term" value="F:DNA clamp loader activity"/>
    <property type="evidence" value="ECO:0007669"/>
    <property type="project" value="TreeGrafter"/>
</dbReference>
<dbReference type="GO" id="GO:0006281">
    <property type="term" value="P:DNA repair"/>
    <property type="evidence" value="ECO:0007669"/>
    <property type="project" value="InterPro"/>
</dbReference>
<dbReference type="InterPro" id="IPR027417">
    <property type="entry name" value="P-loop_NTPase"/>
</dbReference>
<evidence type="ECO:0000256" key="1">
    <source>
        <dbReference type="ARBA" id="ARBA00004123"/>
    </source>
</evidence>
<comment type="subcellular location">
    <subcellularLocation>
        <location evidence="1">Nucleus</location>
    </subcellularLocation>
</comment>
<reference evidence="9" key="5">
    <citation type="journal article" date="2021" name="G3 (Bethesda)">
        <title>Aegilops tauschii genome assembly Aet v5.0 features greater sequence contiguity and improved annotation.</title>
        <authorList>
            <person name="Wang L."/>
            <person name="Zhu T."/>
            <person name="Rodriguez J.C."/>
            <person name="Deal K.R."/>
            <person name="Dubcovsky J."/>
            <person name="McGuire P.E."/>
            <person name="Lux T."/>
            <person name="Spannagl M."/>
            <person name="Mayer K.F.X."/>
            <person name="Baldrich P."/>
            <person name="Meyers B.C."/>
            <person name="Huo N."/>
            <person name="Gu Y.Q."/>
            <person name="Zhou H."/>
            <person name="Devos K.M."/>
            <person name="Bennetzen J.L."/>
            <person name="Unver T."/>
            <person name="Budak H."/>
            <person name="Gulick P.J."/>
            <person name="Galiba G."/>
            <person name="Kalapos B."/>
            <person name="Nelson D.R."/>
            <person name="Li P."/>
            <person name="You F.M."/>
            <person name="Luo M.C."/>
            <person name="Dvorak J."/>
        </authorList>
    </citation>
    <scope>NUCLEOTIDE SEQUENCE [LARGE SCALE GENOMIC DNA]</scope>
    <source>
        <strain evidence="9">cv. AL8/78</strain>
    </source>
</reference>
<keyword evidence="6" id="KW-0539">Nucleus</keyword>
<reference evidence="9" key="3">
    <citation type="journal article" date="2017" name="Nature">
        <title>Genome sequence of the progenitor of the wheat D genome Aegilops tauschii.</title>
        <authorList>
            <person name="Luo M.C."/>
            <person name="Gu Y.Q."/>
            <person name="Puiu D."/>
            <person name="Wang H."/>
            <person name="Twardziok S.O."/>
            <person name="Deal K.R."/>
            <person name="Huo N."/>
            <person name="Zhu T."/>
            <person name="Wang L."/>
            <person name="Wang Y."/>
            <person name="McGuire P.E."/>
            <person name="Liu S."/>
            <person name="Long H."/>
            <person name="Ramasamy R.K."/>
            <person name="Rodriguez J.C."/>
            <person name="Van S.L."/>
            <person name="Yuan L."/>
            <person name="Wang Z."/>
            <person name="Xia Z."/>
            <person name="Xiao L."/>
            <person name="Anderson O.D."/>
            <person name="Ouyang S."/>
            <person name="Liang Y."/>
            <person name="Zimin A.V."/>
            <person name="Pertea G."/>
            <person name="Qi P."/>
            <person name="Bennetzen J.L."/>
            <person name="Dai X."/>
            <person name="Dawson M.W."/>
            <person name="Muller H.G."/>
            <person name="Kugler K."/>
            <person name="Rivarola-Duarte L."/>
            <person name="Spannagl M."/>
            <person name="Mayer K.F.X."/>
            <person name="Lu F.H."/>
            <person name="Bevan M.W."/>
            <person name="Leroy P."/>
            <person name="Li P."/>
            <person name="You F.M."/>
            <person name="Sun Q."/>
            <person name="Liu Z."/>
            <person name="Lyons E."/>
            <person name="Wicker T."/>
            <person name="Salzberg S.L."/>
            <person name="Devos K.M."/>
            <person name="Dvorak J."/>
        </authorList>
    </citation>
    <scope>NUCLEOTIDE SEQUENCE [LARGE SCALE GENOMIC DNA]</scope>
    <source>
        <strain evidence="9">cv. AL8/78</strain>
    </source>
</reference>
<comment type="similarity">
    <text evidence="2">Belongs to the rad17/RAD24 family.</text>
</comment>
<keyword evidence="4" id="KW-0227">DNA damage</keyword>
<dbReference type="GO" id="GO:0005634">
    <property type="term" value="C:nucleus"/>
    <property type="evidence" value="ECO:0007669"/>
    <property type="project" value="UniProtKB-SubCell"/>
</dbReference>
<dbReference type="PANTHER" id="PTHR12172">
    <property type="entry name" value="CELL CYCLE CHECKPOINT PROTEIN RAD17"/>
    <property type="match status" value="1"/>
</dbReference>